<proteinExistence type="inferred from homology"/>
<evidence type="ECO:0000313" key="17">
    <source>
        <dbReference type="Proteomes" id="UP000238479"/>
    </source>
</evidence>
<dbReference type="Gene3D" id="1.10.10.10">
    <property type="entry name" value="Winged helix-like DNA-binding domain superfamily/Winged helix DNA-binding domain"/>
    <property type="match status" value="1"/>
</dbReference>
<dbReference type="Proteomes" id="UP000238479">
    <property type="component" value="Chromosome 5"/>
</dbReference>
<dbReference type="EMBL" id="PDCK01000043">
    <property type="protein sequence ID" value="PRQ34017.1"/>
    <property type="molecule type" value="Genomic_DNA"/>
</dbReference>
<dbReference type="PRINTS" id="PR00364">
    <property type="entry name" value="DISEASERSIST"/>
</dbReference>
<keyword evidence="14" id="KW-1133">Transmembrane helix</keyword>
<protein>
    <submittedName>
        <fullName evidence="16">Putative nucleosome assembly protein (NAP)</fullName>
    </submittedName>
</protein>
<dbReference type="Gene3D" id="1.20.5.1500">
    <property type="match status" value="1"/>
</dbReference>
<evidence type="ECO:0000313" key="16">
    <source>
        <dbReference type="EMBL" id="PRQ34017.1"/>
    </source>
</evidence>
<dbReference type="PROSITE" id="PS50104">
    <property type="entry name" value="TIR"/>
    <property type="match status" value="1"/>
</dbReference>
<evidence type="ECO:0000256" key="4">
    <source>
        <dbReference type="ARBA" id="ARBA00022614"/>
    </source>
</evidence>
<dbReference type="GO" id="GO:0006334">
    <property type="term" value="P:nucleosome assembly"/>
    <property type="evidence" value="ECO:0007669"/>
    <property type="project" value="InterPro"/>
</dbReference>
<feature type="coiled-coil region" evidence="12">
    <location>
        <begin position="1214"/>
        <end position="1245"/>
    </location>
</feature>
<name>A0A2P6QIK7_ROSCH</name>
<dbReference type="Pfam" id="PF00956">
    <property type="entry name" value="NAP"/>
    <property type="match status" value="1"/>
</dbReference>
<dbReference type="InterPro" id="IPR002182">
    <property type="entry name" value="NB-ARC"/>
</dbReference>
<feature type="domain" description="TIR" evidence="15">
    <location>
        <begin position="100"/>
        <end position="267"/>
    </location>
</feature>
<evidence type="ECO:0000256" key="5">
    <source>
        <dbReference type="ARBA" id="ARBA00022737"/>
    </source>
</evidence>
<dbReference type="SUPFAM" id="SSF143113">
    <property type="entry name" value="NAP-like"/>
    <property type="match status" value="1"/>
</dbReference>
<dbReference type="InterPro" id="IPR042197">
    <property type="entry name" value="Apaf_helical"/>
</dbReference>
<dbReference type="Gene3D" id="3.30.1120.90">
    <property type="entry name" value="Nucleosome assembly protein"/>
    <property type="match status" value="1"/>
</dbReference>
<dbReference type="Pfam" id="PF23598">
    <property type="entry name" value="LRR_14"/>
    <property type="match status" value="1"/>
</dbReference>
<dbReference type="InterPro" id="IPR002164">
    <property type="entry name" value="NAP_family"/>
</dbReference>
<dbReference type="Gene3D" id="3.80.10.10">
    <property type="entry name" value="Ribonuclease Inhibitor"/>
    <property type="match status" value="2"/>
</dbReference>
<dbReference type="FunFam" id="3.40.50.300:FF:001091">
    <property type="entry name" value="Probable disease resistance protein At1g61300"/>
    <property type="match status" value="1"/>
</dbReference>
<dbReference type="SMART" id="SM00255">
    <property type="entry name" value="TIR"/>
    <property type="match status" value="1"/>
</dbReference>
<keyword evidence="8" id="KW-0067">ATP-binding</keyword>
<reference evidence="16 17" key="1">
    <citation type="journal article" date="2018" name="Nat. Genet.">
        <title>The Rosa genome provides new insights in the design of modern roses.</title>
        <authorList>
            <person name="Bendahmane M."/>
        </authorList>
    </citation>
    <scope>NUCLEOTIDE SEQUENCE [LARGE SCALE GENOMIC DNA]</scope>
    <source>
        <strain evidence="17">cv. Old Blush</strain>
    </source>
</reference>
<keyword evidence="14" id="KW-0472">Membrane</keyword>
<dbReference type="Gene3D" id="1.10.8.430">
    <property type="entry name" value="Helical domain of apoptotic protease-activating factors"/>
    <property type="match status" value="1"/>
</dbReference>
<keyword evidence="9" id="KW-0520">NAD</keyword>
<dbReference type="Gene3D" id="3.40.50.300">
    <property type="entry name" value="P-loop containing nucleotide triphosphate hydrolases"/>
    <property type="match status" value="1"/>
</dbReference>
<keyword evidence="12" id="KW-0175">Coiled coil</keyword>
<feature type="transmembrane region" description="Helical" evidence="14">
    <location>
        <begin position="12"/>
        <end position="35"/>
    </location>
</feature>
<dbReference type="Pfam" id="PF00931">
    <property type="entry name" value="NB-ARC"/>
    <property type="match status" value="1"/>
</dbReference>
<feature type="region of interest" description="Disordered" evidence="13">
    <location>
        <begin position="46"/>
        <end position="72"/>
    </location>
</feature>
<keyword evidence="7" id="KW-0611">Plant defense</keyword>
<dbReference type="Gene3D" id="3.40.50.10140">
    <property type="entry name" value="Toll/interleukin-1 receptor homology (TIR) domain"/>
    <property type="match status" value="1"/>
</dbReference>
<keyword evidence="11" id="KW-0539">Nucleus</keyword>
<dbReference type="InterPro" id="IPR032675">
    <property type="entry name" value="LRR_dom_sf"/>
</dbReference>
<evidence type="ECO:0000256" key="9">
    <source>
        <dbReference type="ARBA" id="ARBA00023027"/>
    </source>
</evidence>
<dbReference type="InterPro" id="IPR027417">
    <property type="entry name" value="P-loop_NTPase"/>
</dbReference>
<evidence type="ECO:0000256" key="3">
    <source>
        <dbReference type="ARBA" id="ARBA00009947"/>
    </source>
</evidence>
<dbReference type="SUPFAM" id="SSF52200">
    <property type="entry name" value="Toll/Interleukin receptor TIR domain"/>
    <property type="match status" value="1"/>
</dbReference>
<comment type="similarity">
    <text evidence="2">Belongs to the disease resistance NB-LRR family.</text>
</comment>
<evidence type="ECO:0000256" key="13">
    <source>
        <dbReference type="SAM" id="MobiDB-lite"/>
    </source>
</evidence>
<dbReference type="GO" id="GO:0000724">
    <property type="term" value="P:double-strand break repair via homologous recombination"/>
    <property type="evidence" value="ECO:0007669"/>
    <property type="project" value="UniProtKB-ARBA"/>
</dbReference>
<organism evidence="16 17">
    <name type="scientific">Rosa chinensis</name>
    <name type="common">China rose</name>
    <dbReference type="NCBI Taxonomy" id="74649"/>
    <lineage>
        <taxon>Eukaryota</taxon>
        <taxon>Viridiplantae</taxon>
        <taxon>Streptophyta</taxon>
        <taxon>Embryophyta</taxon>
        <taxon>Tracheophyta</taxon>
        <taxon>Spermatophyta</taxon>
        <taxon>Magnoliopsida</taxon>
        <taxon>eudicotyledons</taxon>
        <taxon>Gunneridae</taxon>
        <taxon>Pentapetalae</taxon>
        <taxon>rosids</taxon>
        <taxon>fabids</taxon>
        <taxon>Rosales</taxon>
        <taxon>Rosaceae</taxon>
        <taxon>Rosoideae</taxon>
        <taxon>Rosoideae incertae sedis</taxon>
        <taxon>Rosa</taxon>
    </lineage>
</organism>
<comment type="caution">
    <text evidence="16">The sequence shown here is derived from an EMBL/GenBank/DDBJ whole genome shotgun (WGS) entry which is preliminary data.</text>
</comment>
<keyword evidence="4" id="KW-0433">Leucine-rich repeat</keyword>
<dbReference type="InterPro" id="IPR000157">
    <property type="entry name" value="TIR_dom"/>
</dbReference>
<gene>
    <name evidence="16" type="ORF">RchiOBHm_Chr5g0064111</name>
</gene>
<keyword evidence="6" id="KW-0547">Nucleotide-binding</keyword>
<dbReference type="FunFam" id="3.30.1120.90:FF:000005">
    <property type="entry name" value="Nucleosome assembly protein11"/>
    <property type="match status" value="1"/>
</dbReference>
<dbReference type="InterPro" id="IPR057135">
    <property type="entry name" value="At4g27190-like_LRR"/>
</dbReference>
<dbReference type="SUPFAM" id="SSF52540">
    <property type="entry name" value="P-loop containing nucleoside triphosphate hydrolases"/>
    <property type="match status" value="1"/>
</dbReference>
<dbReference type="GO" id="GO:0007165">
    <property type="term" value="P:signal transduction"/>
    <property type="evidence" value="ECO:0007669"/>
    <property type="project" value="InterPro"/>
</dbReference>
<evidence type="ECO:0000256" key="11">
    <source>
        <dbReference type="ARBA" id="ARBA00023242"/>
    </source>
</evidence>
<dbReference type="InterPro" id="IPR037231">
    <property type="entry name" value="NAP-like_sf"/>
</dbReference>
<dbReference type="InterPro" id="IPR050905">
    <property type="entry name" value="Plant_NBS-LRR"/>
</dbReference>
<evidence type="ECO:0000259" key="15">
    <source>
        <dbReference type="PROSITE" id="PS50104"/>
    </source>
</evidence>
<keyword evidence="10" id="KW-0143">Chaperone</keyword>
<dbReference type="GO" id="GO:0005524">
    <property type="term" value="F:ATP binding"/>
    <property type="evidence" value="ECO:0007669"/>
    <property type="project" value="UniProtKB-KW"/>
</dbReference>
<dbReference type="Pfam" id="PF23247">
    <property type="entry name" value="LRR_RPS2"/>
    <property type="match status" value="1"/>
</dbReference>
<evidence type="ECO:0000256" key="2">
    <source>
        <dbReference type="ARBA" id="ARBA00008894"/>
    </source>
</evidence>
<dbReference type="PANTHER" id="PTHR33463">
    <property type="entry name" value="NB-ARC DOMAIN-CONTAINING PROTEIN-RELATED"/>
    <property type="match status" value="1"/>
</dbReference>
<accession>A0A2P6QIK7</accession>
<dbReference type="PANTHER" id="PTHR33463:SF203">
    <property type="entry name" value="AAA+ ATPASE DOMAIN-CONTAINING PROTEIN"/>
    <property type="match status" value="1"/>
</dbReference>
<dbReference type="FunFam" id="3.40.50.10140:FF:000007">
    <property type="entry name" value="Disease resistance protein (TIR-NBS-LRR class)"/>
    <property type="match status" value="1"/>
</dbReference>
<dbReference type="Gramene" id="PRQ34017">
    <property type="protein sequence ID" value="PRQ34017"/>
    <property type="gene ID" value="RchiOBHm_Chr5g0064111"/>
</dbReference>
<dbReference type="InterPro" id="IPR036388">
    <property type="entry name" value="WH-like_DNA-bd_sf"/>
</dbReference>
<evidence type="ECO:0000256" key="6">
    <source>
        <dbReference type="ARBA" id="ARBA00022741"/>
    </source>
</evidence>
<keyword evidence="17" id="KW-1185">Reference proteome</keyword>
<evidence type="ECO:0000256" key="8">
    <source>
        <dbReference type="ARBA" id="ARBA00022840"/>
    </source>
</evidence>
<comment type="similarity">
    <text evidence="3">Belongs to the nucleosome assembly protein (NAP) family.</text>
</comment>
<dbReference type="GO" id="GO:0005634">
    <property type="term" value="C:nucleus"/>
    <property type="evidence" value="ECO:0007669"/>
    <property type="project" value="UniProtKB-SubCell"/>
</dbReference>
<dbReference type="SUPFAM" id="SSF52058">
    <property type="entry name" value="L domain-like"/>
    <property type="match status" value="1"/>
</dbReference>
<dbReference type="STRING" id="74649.A0A2P6QIK7"/>
<dbReference type="GO" id="GO:0043531">
    <property type="term" value="F:ADP binding"/>
    <property type="evidence" value="ECO:0007669"/>
    <property type="project" value="InterPro"/>
</dbReference>
<keyword evidence="14" id="KW-0812">Transmembrane</keyword>
<keyword evidence="5" id="KW-0677">Repeat</keyword>
<evidence type="ECO:0000256" key="7">
    <source>
        <dbReference type="ARBA" id="ARBA00022821"/>
    </source>
</evidence>
<dbReference type="InterPro" id="IPR035897">
    <property type="entry name" value="Toll_tir_struct_dom_sf"/>
</dbReference>
<comment type="subcellular location">
    <subcellularLocation>
        <location evidence="1">Nucleus</location>
    </subcellularLocation>
</comment>
<evidence type="ECO:0000256" key="12">
    <source>
        <dbReference type="SAM" id="Coils"/>
    </source>
</evidence>
<evidence type="ECO:0000256" key="10">
    <source>
        <dbReference type="ARBA" id="ARBA00023186"/>
    </source>
</evidence>
<dbReference type="Pfam" id="PF01582">
    <property type="entry name" value="TIR"/>
    <property type="match status" value="1"/>
</dbReference>
<evidence type="ECO:0000256" key="1">
    <source>
        <dbReference type="ARBA" id="ARBA00004123"/>
    </source>
</evidence>
<dbReference type="GO" id="GO:0042393">
    <property type="term" value="F:histone binding"/>
    <property type="evidence" value="ECO:0007669"/>
    <property type="project" value="UniProtKB-ARBA"/>
</dbReference>
<evidence type="ECO:0000256" key="14">
    <source>
        <dbReference type="SAM" id="Phobius"/>
    </source>
</evidence>
<dbReference type="InterPro" id="IPR055414">
    <property type="entry name" value="LRR_R13L4/SHOC2-like"/>
</dbReference>
<sequence length="1452" mass="165276">MVTLSYDLFSFQCGVTGVVSAICLVCFIMTLSFLFCSSRSRSKPSSNASASASHPLPVRPDPQLLEDSESKQPKDDLVRFHFLKQPKPWITYTSSSKTAWKHDVFLSFRGEDTRHGFVSHLYDELESTGRIKTFKDDQGLQAGMSISPSLLRAIEESKLAIVVLSPNYASSPWCLDELTHIFQFMEGRDRILPIFYHVDPADVRHQRGSFATAFTNYERKSRQSAEKLYQWRAALRQVANISGWNTKNFGSESELVKRIAKDVSSKTTLEVQQRPVEIDITIPSTREFRIFESTRQAMDELIKALIDDEVTISGVYGMGGVGKTTMVRNVALQARKNGLFDHVIVAVVSQDPNVRRIQQQLAEQLDLRLEGTESETADRLKERIMEGKRILIILDDIWESIDLSLIGIPNPDELKRCNSKVLITTRRLDVCRSMKSQASFLLSILSKEDSWKLFVDCSRISFDESTNIYRARAIVRECGGLPVALKAIARALEDEDMAEWNIAVQQLRASQIACLDDQGPAFKCIKLGYDYLRSDDAKSFFLLCSLFPEDYDIPIKDLFKYAIGKGLLREAATIQEARDRANSVIKYLKASSLLLDSPKEGCVKMHDVVRDTAKSIPRYEDDHGFCVKAGCGLKEFRGTTGHGDCSAISLMMNDIDRLPEELVCPKLQILLLQNNVHIDEIPESFFRSSKALRVLDISFSRISSLPRSFSFLINLRALFLDHCNELVDISIFGNLKRLEILSMIEFPLKELPKEMGNLTNLRMLDLSGSYNIGIFPYSVLSRLCKLEELYMQCNSGNWGSKIHGGEETNVGSDKLIGLPLLNTVKLRISDAECLPKNLFWDWHLVTFDICISREPPSGDYSSEPIFSHDHSRTLTLNTTINSLPDWFINTVTEKAVKLQYLKCRGLKNILVEHNRGRLHGLKNLAVIGPHENLEVLMETITLVPNKPVFEKLEELHLLGVSCLKELCVGELPVGSLCNLKLFKVEYCHDLVKTLLPSNLWQRLHNMEKLICEDMNLMEYVFGSKGMESEDIILIKLREMILWNLENLIGICNGPAPNAVFHSLKSLAVYGCKKLKHLFTYDIAHCLLHLEDLSVTQCSSLDRVIEPSKETVNKKMVFPELKNLALSYLPQLTRFCSSESATIECPSLEHLHVQDCPHFTTSISDFHSGNRFIQVNDLRHLRMSKDLNSINLTGQHTMDILESLPHNVRKRVEFMREIESQRDELEAKLFKEKAELEAKYQKLYQNLYSKRYLIVNGVVETEGVATETITDHENKTAKERGVPDFWLNALKNNAVLAKEITECDEGALKYLRDVKCFKIHNSKGFKLEFDFDTNPFFKNSVLTKTYHMIDEDEPNSTAGTEIEWYPAKCLTQKIVKKKHKKGSKNSKLLTKTKNYKSFFNFFSPHQVSKDHEVIDEAAAEELKNRKKQDYDVGSTICYKIIPHAVSWYTGEAF</sequence>
<dbReference type="GO" id="GO:0006952">
    <property type="term" value="P:defense response"/>
    <property type="evidence" value="ECO:0007669"/>
    <property type="project" value="UniProtKB-KW"/>
</dbReference>